<reference evidence="10 11" key="1">
    <citation type="submission" date="2019-06" db="EMBL/GenBank/DDBJ databases">
        <title>Aeromicrobium sp. nov., isolated from a maize field.</title>
        <authorList>
            <person name="Lin S.-Y."/>
            <person name="Tsai C.-F."/>
            <person name="Young C.-C."/>
        </authorList>
    </citation>
    <scope>NUCLEOTIDE SEQUENCE [LARGE SCALE GENOMIC DNA]</scope>
    <source>
        <strain evidence="10 11">CC-CFT486</strain>
    </source>
</reference>
<keyword evidence="4 7" id="KW-1133">Transmembrane helix</keyword>
<feature type="domain" description="Threonine/Serine exporter ThrE" evidence="9">
    <location>
        <begin position="281"/>
        <end position="403"/>
    </location>
</feature>
<proteinExistence type="inferred from homology"/>
<feature type="domain" description="Threonine/serine exporter-like N-terminal" evidence="8">
    <location>
        <begin position="14"/>
        <end position="255"/>
    </location>
</feature>
<dbReference type="GO" id="GO:0005886">
    <property type="term" value="C:plasma membrane"/>
    <property type="evidence" value="ECO:0007669"/>
    <property type="project" value="UniProtKB-SubCell"/>
</dbReference>
<keyword evidence="3 7" id="KW-0812">Transmembrane</keyword>
<accession>A0A5C8NII4</accession>
<comment type="similarity">
    <text evidence="6">Belongs to the ThrE exporter (TC 2.A.79) family.</text>
</comment>
<feature type="transmembrane region" description="Helical" evidence="7">
    <location>
        <begin position="199"/>
        <end position="223"/>
    </location>
</feature>
<dbReference type="RefSeq" id="WP_147686168.1">
    <property type="nucleotide sequence ID" value="NZ_VDUX01000004.1"/>
</dbReference>
<evidence type="ECO:0000256" key="6">
    <source>
        <dbReference type="ARBA" id="ARBA00034125"/>
    </source>
</evidence>
<dbReference type="GO" id="GO:0022857">
    <property type="term" value="F:transmembrane transporter activity"/>
    <property type="evidence" value="ECO:0007669"/>
    <property type="project" value="InterPro"/>
</dbReference>
<name>A0A5C8NII4_9ACTN</name>
<dbReference type="PANTHER" id="PTHR34390">
    <property type="entry name" value="UPF0442 PROTEIN YJJB-RELATED"/>
    <property type="match status" value="1"/>
</dbReference>
<feature type="transmembrane region" description="Helical" evidence="7">
    <location>
        <begin position="275"/>
        <end position="294"/>
    </location>
</feature>
<evidence type="ECO:0000256" key="3">
    <source>
        <dbReference type="ARBA" id="ARBA00022692"/>
    </source>
</evidence>
<keyword evidence="2" id="KW-1003">Cell membrane</keyword>
<evidence type="ECO:0000256" key="2">
    <source>
        <dbReference type="ARBA" id="ARBA00022475"/>
    </source>
</evidence>
<feature type="transmembrane region" description="Helical" evidence="7">
    <location>
        <begin position="299"/>
        <end position="317"/>
    </location>
</feature>
<evidence type="ECO:0000313" key="10">
    <source>
        <dbReference type="EMBL" id="TXL60665.1"/>
    </source>
</evidence>
<comment type="subcellular location">
    <subcellularLocation>
        <location evidence="1">Cell membrane</location>
        <topology evidence="1">Multi-pass membrane protein</topology>
    </subcellularLocation>
</comment>
<evidence type="ECO:0000256" key="1">
    <source>
        <dbReference type="ARBA" id="ARBA00004651"/>
    </source>
</evidence>
<dbReference type="EMBL" id="VDUX01000004">
    <property type="protein sequence ID" value="TXL60665.1"/>
    <property type="molecule type" value="Genomic_DNA"/>
</dbReference>
<evidence type="ECO:0000313" key="11">
    <source>
        <dbReference type="Proteomes" id="UP000321571"/>
    </source>
</evidence>
<evidence type="ECO:0000259" key="8">
    <source>
        <dbReference type="Pfam" id="PF06738"/>
    </source>
</evidence>
<gene>
    <name evidence="10" type="ORF">FHP06_09525</name>
</gene>
<feature type="transmembrane region" description="Helical" evidence="7">
    <location>
        <begin position="350"/>
        <end position="368"/>
    </location>
</feature>
<dbReference type="Pfam" id="PF06738">
    <property type="entry name" value="ThrE"/>
    <property type="match status" value="1"/>
</dbReference>
<comment type="caution">
    <text evidence="10">The sequence shown here is derived from an EMBL/GenBank/DDBJ whole genome shotgun (WGS) entry which is preliminary data.</text>
</comment>
<feature type="transmembrane region" description="Helical" evidence="7">
    <location>
        <begin position="235"/>
        <end position="255"/>
    </location>
</feature>
<dbReference type="Proteomes" id="UP000321571">
    <property type="component" value="Unassembled WGS sequence"/>
</dbReference>
<feature type="transmembrane region" description="Helical" evidence="7">
    <location>
        <begin position="128"/>
        <end position="161"/>
    </location>
</feature>
<dbReference type="InterPro" id="IPR010619">
    <property type="entry name" value="ThrE-like_N"/>
</dbReference>
<evidence type="ECO:0000256" key="5">
    <source>
        <dbReference type="ARBA" id="ARBA00023136"/>
    </source>
</evidence>
<protein>
    <submittedName>
        <fullName evidence="10">Threonine/serine exporter family protein</fullName>
    </submittedName>
</protein>
<dbReference type="Pfam" id="PF12821">
    <property type="entry name" value="ThrE_2"/>
    <property type="match status" value="1"/>
</dbReference>
<dbReference type="InterPro" id="IPR024528">
    <property type="entry name" value="ThrE_2"/>
</dbReference>
<evidence type="ECO:0000256" key="7">
    <source>
        <dbReference type="SAM" id="Phobius"/>
    </source>
</evidence>
<evidence type="ECO:0000259" key="9">
    <source>
        <dbReference type="Pfam" id="PF12821"/>
    </source>
</evidence>
<keyword evidence="5 7" id="KW-0472">Membrane</keyword>
<dbReference type="GO" id="GO:0015744">
    <property type="term" value="P:succinate transport"/>
    <property type="evidence" value="ECO:0007669"/>
    <property type="project" value="TreeGrafter"/>
</dbReference>
<keyword evidence="11" id="KW-1185">Reference proteome</keyword>
<feature type="transmembrane region" description="Helical" evidence="7">
    <location>
        <begin position="173"/>
        <end position="193"/>
    </location>
</feature>
<feature type="transmembrane region" description="Helical" evidence="7">
    <location>
        <begin position="380"/>
        <end position="406"/>
    </location>
</feature>
<sequence length="439" mass="45280">MGSVPASDTQKSLDLALRVGEMLLANGAGAADVTATMSSITHHLGLRQAIVDVTFTMLTIAHQGGPDEAPIALRRNVTQREIDYADLTAVDHLVADLLSDRITRDEAAQQVLQLASSGHPTPRWAVTVSWGVVGAGVALLLGGDWIVLLVAALAGGVIEVLQRRLARFRLPFFYSQVAGGLLATLLAVALAVTDVPVDPSLVVTASIVMLLAGLGFMGAIQDALTGFYLTAQARILEVMIATIGIIVGVSFGLAVGDSLGVDLGLEPGRSGLSHLPGVIAGCAITAGGFAFSAYAPRRILLPIALIAGVGGALYYTLTDRGVGPAAASGIAAVVIGFVSYGVAGRGRVPPLVIVVSCIVPLLPGLSIYRGLSLLAAENYVGIIAMITAVAVAISLAAGVILGEYVAQPLGREARRLEQRLAGPRLVGPIRARLHKRSDR</sequence>
<dbReference type="InterPro" id="IPR050539">
    <property type="entry name" value="ThrE_Dicarb/AminoAcid_Exp"/>
</dbReference>
<dbReference type="OrthoDB" id="9763957at2"/>
<organism evidence="10 11">
    <name type="scientific">Aeromicrobium terrae</name>
    <dbReference type="NCBI Taxonomy" id="2498846"/>
    <lineage>
        <taxon>Bacteria</taxon>
        <taxon>Bacillati</taxon>
        <taxon>Actinomycetota</taxon>
        <taxon>Actinomycetes</taxon>
        <taxon>Propionibacteriales</taxon>
        <taxon>Nocardioidaceae</taxon>
        <taxon>Aeromicrobium</taxon>
    </lineage>
</organism>
<feature type="transmembrane region" description="Helical" evidence="7">
    <location>
        <begin position="323"/>
        <end position="343"/>
    </location>
</feature>
<evidence type="ECO:0000256" key="4">
    <source>
        <dbReference type="ARBA" id="ARBA00022989"/>
    </source>
</evidence>
<dbReference type="AlphaFoldDB" id="A0A5C8NII4"/>